<proteinExistence type="predicted"/>
<dbReference type="Proteomes" id="UP000241229">
    <property type="component" value="Unassembled WGS sequence"/>
</dbReference>
<feature type="region of interest" description="Disordered" evidence="1">
    <location>
        <begin position="74"/>
        <end position="108"/>
    </location>
</feature>
<dbReference type="OrthoDB" id="8100594at2"/>
<accession>A0A2P7S8H5</accession>
<dbReference type="AlphaFoldDB" id="A0A2P7S8H5"/>
<protein>
    <submittedName>
        <fullName evidence="2">Uncharacterized protein</fullName>
    </submittedName>
</protein>
<gene>
    <name evidence="2" type="ORF">C7I84_14715</name>
</gene>
<evidence type="ECO:0000256" key="1">
    <source>
        <dbReference type="SAM" id="MobiDB-lite"/>
    </source>
</evidence>
<organism evidence="2 3">
    <name type="scientific">Kumtagia ephedrae</name>
    <dbReference type="NCBI Taxonomy" id="2116701"/>
    <lineage>
        <taxon>Bacteria</taxon>
        <taxon>Pseudomonadati</taxon>
        <taxon>Pseudomonadota</taxon>
        <taxon>Alphaproteobacteria</taxon>
        <taxon>Hyphomicrobiales</taxon>
        <taxon>Phyllobacteriaceae</taxon>
        <taxon>Kumtagia</taxon>
    </lineage>
</organism>
<reference evidence="2 3" key="1">
    <citation type="submission" date="2018-03" db="EMBL/GenBank/DDBJ databases">
        <title>The draft genome of Mesorhizobium sp. 6GN-30.</title>
        <authorList>
            <person name="Liu L."/>
            <person name="Li L."/>
            <person name="Wang T."/>
            <person name="Zhang X."/>
            <person name="Liang L."/>
        </authorList>
    </citation>
    <scope>NUCLEOTIDE SEQUENCE [LARGE SCALE GENOMIC DNA]</scope>
    <source>
        <strain evidence="2 3">6GN30</strain>
    </source>
</reference>
<name>A0A2P7S8H5_9HYPH</name>
<keyword evidence="3" id="KW-1185">Reference proteome</keyword>
<sequence length="138" mass="14373">MLTIREPYGVVKTTGTIPGRGGSSGMMISATFGGKSGRWVAGVFALCVSAAMVPASSAAPTGSNEAVRVALQERSAAESREATRGMLPEEPPRRFDDAPDGVDPMVTGPVSAAFKQRQEAARCDDAVWPNVPASCYPD</sequence>
<dbReference type="EMBL" id="PXYK01000013">
    <property type="protein sequence ID" value="PSJ58731.1"/>
    <property type="molecule type" value="Genomic_DNA"/>
</dbReference>
<evidence type="ECO:0000313" key="3">
    <source>
        <dbReference type="Proteomes" id="UP000241229"/>
    </source>
</evidence>
<evidence type="ECO:0000313" key="2">
    <source>
        <dbReference type="EMBL" id="PSJ58731.1"/>
    </source>
</evidence>
<dbReference type="RefSeq" id="WP_106772957.1">
    <property type="nucleotide sequence ID" value="NZ_PXYK01000013.1"/>
</dbReference>
<comment type="caution">
    <text evidence="2">The sequence shown here is derived from an EMBL/GenBank/DDBJ whole genome shotgun (WGS) entry which is preliminary data.</text>
</comment>